<comment type="catalytic activity">
    <reaction evidence="1">
        <text>ATP + protein L-histidine = ADP + protein N-phospho-L-histidine.</text>
        <dbReference type="EC" id="2.7.13.3"/>
    </reaction>
</comment>
<keyword evidence="6 14" id="KW-0812">Transmembrane</keyword>
<evidence type="ECO:0000259" key="16">
    <source>
        <dbReference type="PROSITE" id="PS50110"/>
    </source>
</evidence>
<evidence type="ECO:0000256" key="14">
    <source>
        <dbReference type="SAM" id="Phobius"/>
    </source>
</evidence>
<evidence type="ECO:0000256" key="2">
    <source>
        <dbReference type="ARBA" id="ARBA00004651"/>
    </source>
</evidence>
<protein>
    <recommendedName>
        <fullName evidence="3">histidine kinase</fullName>
        <ecNumber evidence="3">2.7.13.3</ecNumber>
    </recommendedName>
</protein>
<evidence type="ECO:0000259" key="17">
    <source>
        <dbReference type="PROSITE" id="PS50894"/>
    </source>
</evidence>
<evidence type="ECO:0000256" key="1">
    <source>
        <dbReference type="ARBA" id="ARBA00000085"/>
    </source>
</evidence>
<dbReference type="InterPro" id="IPR036097">
    <property type="entry name" value="HisK_dim/P_sf"/>
</dbReference>
<dbReference type="InterPro" id="IPR011006">
    <property type="entry name" value="CheY-like_superfamily"/>
</dbReference>
<dbReference type="SUPFAM" id="SSF47226">
    <property type="entry name" value="Histidine-containing phosphotransfer domain, HPT domain"/>
    <property type="match status" value="1"/>
</dbReference>
<feature type="transmembrane region" description="Helical" evidence="14">
    <location>
        <begin position="86"/>
        <end position="106"/>
    </location>
</feature>
<dbReference type="InterPro" id="IPR004358">
    <property type="entry name" value="Sig_transdc_His_kin-like_C"/>
</dbReference>
<sequence length="849" mass="91462">MITDILSRLKNSPDREHEMSLNRLIFLSLIAAYTFWINTSVPREALIAATIFALVSAGIAIHILLRPHQSTIRRIIAIVSDLATASVQLHYVGETSSVLFLLYLWITFGNGFRFGIRFLYLAMAVSVVCFTMVIYTTPRWHDDIYLSATLLLSLIVLPLYASTLIRKLSSAKAQAEAANRTKTLFLASVSHELRTPLNAIIGLSGLMAETNLDAEQRGIIRTIGSAGEALLRQINSILSLSRIEAGKMPIERIDFDLLEVLSTARAMVLTQAQQKGLRATIHIAPQTPLQLHGPKHHLEEILLNLLSNAIKFTERGYVTLAARPVTENGRSFVRFVVSDTGIGIAPQTMSRIFDSFTQADETIINRFGGTGLGLAICRQLIEAMGGRIGVDSQEGHGSSFWFILPMETLGGNAPGEQQPPPFQSLLVCADPGLAQALAPRLGGGDCPVARNLLEAKEWILQARSELVVLFCCSDLPAEALAAEIEKAALPVPPVLIRPNAPRSFVEPCLTHVSSSVLPFDFTAVEAGTAVSATAAQTSWAQSLWSEPGRMELPAASRPLSILVADDNATNRLVISKILERGGHVARCVENGEEALNVLEAEKFDLVIMDINMPVMTGIEAAKLFRFTEPQGTRIPIIALTADATPEIVAGTHAAGMDACLTKPVQPAALLKAIDEHAGSSPASASAETVPAVGSPPDAHSSVIDESLLAELEQLGGRVFVLNLVEEFFSDAERLIVELRSAAAAGDSHRFRLEAHGLQSASANVGARTVHEICVSWRRITSTDLATSGAGQVERLVRALELTHDLLKKRLSSVKGAMNPASFTTATNVPKELQIVPRGASLALAERSPD</sequence>
<dbReference type="SUPFAM" id="SSF52172">
    <property type="entry name" value="CheY-like"/>
    <property type="match status" value="1"/>
</dbReference>
<dbReference type="InterPro" id="IPR005467">
    <property type="entry name" value="His_kinase_dom"/>
</dbReference>
<dbReference type="CDD" id="cd00082">
    <property type="entry name" value="HisKA"/>
    <property type="match status" value="1"/>
</dbReference>
<feature type="domain" description="HPt" evidence="17">
    <location>
        <begin position="716"/>
        <end position="813"/>
    </location>
</feature>
<name>A0A5N7MI95_9HYPH</name>
<dbReference type="PANTHER" id="PTHR45339:SF1">
    <property type="entry name" value="HYBRID SIGNAL TRANSDUCTION HISTIDINE KINASE J"/>
    <property type="match status" value="1"/>
</dbReference>
<feature type="domain" description="Histidine kinase" evidence="15">
    <location>
        <begin position="188"/>
        <end position="408"/>
    </location>
</feature>
<dbReference type="InterPro" id="IPR003661">
    <property type="entry name" value="HisK_dim/P_dom"/>
</dbReference>
<dbReference type="Proteomes" id="UP000403266">
    <property type="component" value="Unassembled WGS sequence"/>
</dbReference>
<dbReference type="InterPro" id="IPR003594">
    <property type="entry name" value="HATPase_dom"/>
</dbReference>
<dbReference type="SUPFAM" id="SSF47384">
    <property type="entry name" value="Homodimeric domain of signal transducing histidine kinase"/>
    <property type="match status" value="1"/>
</dbReference>
<keyword evidence="8" id="KW-0067">ATP-binding</keyword>
<gene>
    <name evidence="18" type="ORF">FS320_14710</name>
</gene>
<dbReference type="SMART" id="SM00448">
    <property type="entry name" value="REC"/>
    <property type="match status" value="1"/>
</dbReference>
<feature type="transmembrane region" description="Helical" evidence="14">
    <location>
        <begin position="45"/>
        <end position="65"/>
    </location>
</feature>
<dbReference type="Gene3D" id="1.10.287.130">
    <property type="match status" value="1"/>
</dbReference>
<accession>A0A5N7MI95</accession>
<evidence type="ECO:0000256" key="10">
    <source>
        <dbReference type="ARBA" id="ARBA00023012"/>
    </source>
</evidence>
<proteinExistence type="predicted"/>
<evidence type="ECO:0000256" key="6">
    <source>
        <dbReference type="ARBA" id="ARBA00022692"/>
    </source>
</evidence>
<evidence type="ECO:0000256" key="5">
    <source>
        <dbReference type="ARBA" id="ARBA00022553"/>
    </source>
</evidence>
<dbReference type="InterPro" id="IPR008207">
    <property type="entry name" value="Sig_transdc_His_kin_Hpt_dom"/>
</dbReference>
<dbReference type="SMART" id="SM00387">
    <property type="entry name" value="HATPase_c"/>
    <property type="match status" value="1"/>
</dbReference>
<feature type="transmembrane region" description="Helical" evidence="14">
    <location>
        <begin position="144"/>
        <end position="161"/>
    </location>
</feature>
<keyword evidence="4" id="KW-1003">Cell membrane</keyword>
<dbReference type="PANTHER" id="PTHR45339">
    <property type="entry name" value="HYBRID SIGNAL TRANSDUCTION HISTIDINE KINASE J"/>
    <property type="match status" value="1"/>
</dbReference>
<dbReference type="PROSITE" id="PS50894">
    <property type="entry name" value="HPT"/>
    <property type="match status" value="1"/>
</dbReference>
<evidence type="ECO:0000256" key="7">
    <source>
        <dbReference type="ARBA" id="ARBA00022741"/>
    </source>
</evidence>
<dbReference type="GO" id="GO:0000155">
    <property type="term" value="F:phosphorelay sensor kinase activity"/>
    <property type="evidence" value="ECO:0007669"/>
    <property type="project" value="InterPro"/>
</dbReference>
<dbReference type="Pfam" id="PF01627">
    <property type="entry name" value="Hpt"/>
    <property type="match status" value="1"/>
</dbReference>
<evidence type="ECO:0000256" key="13">
    <source>
        <dbReference type="PROSITE-ProRule" id="PRU00169"/>
    </source>
</evidence>
<dbReference type="InterPro" id="IPR036890">
    <property type="entry name" value="HATPase_C_sf"/>
</dbReference>
<dbReference type="AlphaFoldDB" id="A0A5N7MI95"/>
<evidence type="ECO:0000256" key="12">
    <source>
        <dbReference type="PROSITE-ProRule" id="PRU00110"/>
    </source>
</evidence>
<dbReference type="InterPro" id="IPR036641">
    <property type="entry name" value="HPT_dom_sf"/>
</dbReference>
<keyword evidence="9 14" id="KW-1133">Transmembrane helix</keyword>
<evidence type="ECO:0000256" key="3">
    <source>
        <dbReference type="ARBA" id="ARBA00012438"/>
    </source>
</evidence>
<dbReference type="SMART" id="SM00388">
    <property type="entry name" value="HisKA"/>
    <property type="match status" value="1"/>
</dbReference>
<dbReference type="Gene3D" id="3.40.50.2300">
    <property type="match status" value="1"/>
</dbReference>
<evidence type="ECO:0000256" key="9">
    <source>
        <dbReference type="ARBA" id="ARBA00022989"/>
    </source>
</evidence>
<feature type="domain" description="Response regulatory" evidence="16">
    <location>
        <begin position="560"/>
        <end position="677"/>
    </location>
</feature>
<dbReference type="EMBL" id="VOSK01000049">
    <property type="protein sequence ID" value="MPR26440.1"/>
    <property type="molecule type" value="Genomic_DNA"/>
</dbReference>
<evidence type="ECO:0000256" key="8">
    <source>
        <dbReference type="ARBA" id="ARBA00022840"/>
    </source>
</evidence>
<keyword evidence="11 14" id="KW-0472">Membrane</keyword>
<evidence type="ECO:0000259" key="15">
    <source>
        <dbReference type="PROSITE" id="PS50109"/>
    </source>
</evidence>
<dbReference type="PROSITE" id="PS50109">
    <property type="entry name" value="HIS_KIN"/>
    <property type="match status" value="1"/>
</dbReference>
<dbReference type="OrthoDB" id="9789782at2"/>
<keyword evidence="7" id="KW-0547">Nucleotide-binding</keyword>
<reference evidence="18 19" key="1">
    <citation type="journal article" date="2019" name="Syst. Appl. Microbiol.">
        <title>Microvirga tunisiensis sp. nov., a root nodule symbiotic bacterium isolated from Lupinus micranthus and L. luteus grown in Northern Tunisia.</title>
        <authorList>
            <person name="Msaddak A."/>
            <person name="Rejili M."/>
            <person name="Duran D."/>
            <person name="Mars M."/>
            <person name="Palacios J.M."/>
            <person name="Ruiz-Argueso T."/>
            <person name="Rey L."/>
            <person name="Imperial J."/>
        </authorList>
    </citation>
    <scope>NUCLEOTIDE SEQUENCE [LARGE SCALE GENOMIC DNA]</scope>
    <source>
        <strain evidence="18 19">Lmie10</strain>
    </source>
</reference>
<dbReference type="InterPro" id="IPR001789">
    <property type="entry name" value="Sig_transdc_resp-reg_receiver"/>
</dbReference>
<organism evidence="18 19">
    <name type="scientific">Microvirga tunisiensis</name>
    <dbReference type="NCBI Taxonomy" id="2108360"/>
    <lineage>
        <taxon>Bacteria</taxon>
        <taxon>Pseudomonadati</taxon>
        <taxon>Pseudomonadota</taxon>
        <taxon>Alphaproteobacteria</taxon>
        <taxon>Hyphomicrobiales</taxon>
        <taxon>Methylobacteriaceae</taxon>
        <taxon>Microvirga</taxon>
    </lineage>
</organism>
<feature type="modified residue" description="Phosphohistidine" evidence="12">
    <location>
        <position position="755"/>
    </location>
</feature>
<dbReference type="Pfam" id="PF00072">
    <property type="entry name" value="Response_reg"/>
    <property type="match status" value="1"/>
</dbReference>
<keyword evidence="10" id="KW-0902">Two-component regulatory system</keyword>
<evidence type="ECO:0000313" key="18">
    <source>
        <dbReference type="EMBL" id="MPR26440.1"/>
    </source>
</evidence>
<evidence type="ECO:0000256" key="11">
    <source>
        <dbReference type="ARBA" id="ARBA00023136"/>
    </source>
</evidence>
<feature type="transmembrane region" description="Helical" evidence="14">
    <location>
        <begin position="21"/>
        <end position="39"/>
    </location>
</feature>
<keyword evidence="19" id="KW-1185">Reference proteome</keyword>
<evidence type="ECO:0000256" key="4">
    <source>
        <dbReference type="ARBA" id="ARBA00022475"/>
    </source>
</evidence>
<feature type="transmembrane region" description="Helical" evidence="14">
    <location>
        <begin position="118"/>
        <end position="137"/>
    </location>
</feature>
<comment type="subcellular location">
    <subcellularLocation>
        <location evidence="2">Cell membrane</location>
        <topology evidence="2">Multi-pass membrane protein</topology>
    </subcellularLocation>
</comment>
<keyword evidence="5 13" id="KW-0597">Phosphoprotein</keyword>
<dbReference type="PRINTS" id="PR00344">
    <property type="entry name" value="BCTRLSENSOR"/>
</dbReference>
<evidence type="ECO:0000313" key="19">
    <source>
        <dbReference type="Proteomes" id="UP000403266"/>
    </source>
</evidence>
<dbReference type="FunFam" id="3.30.565.10:FF:000010">
    <property type="entry name" value="Sensor histidine kinase RcsC"/>
    <property type="match status" value="1"/>
</dbReference>
<comment type="caution">
    <text evidence="18">The sequence shown here is derived from an EMBL/GenBank/DDBJ whole genome shotgun (WGS) entry which is preliminary data.</text>
</comment>
<dbReference type="RefSeq" id="WP_152712615.1">
    <property type="nucleotide sequence ID" value="NZ_VOSJ01000050.1"/>
</dbReference>
<dbReference type="GO" id="GO:0005886">
    <property type="term" value="C:plasma membrane"/>
    <property type="evidence" value="ECO:0007669"/>
    <property type="project" value="UniProtKB-SubCell"/>
</dbReference>
<dbReference type="Gene3D" id="3.30.565.10">
    <property type="entry name" value="Histidine kinase-like ATPase, C-terminal domain"/>
    <property type="match status" value="1"/>
</dbReference>
<dbReference type="Pfam" id="PF00512">
    <property type="entry name" value="HisKA"/>
    <property type="match status" value="1"/>
</dbReference>
<dbReference type="SUPFAM" id="SSF55874">
    <property type="entry name" value="ATPase domain of HSP90 chaperone/DNA topoisomerase II/histidine kinase"/>
    <property type="match status" value="1"/>
</dbReference>
<feature type="modified residue" description="4-aspartylphosphate" evidence="13">
    <location>
        <position position="609"/>
    </location>
</feature>
<dbReference type="EC" id="2.7.13.3" evidence="3"/>
<dbReference type="CDD" id="cd17546">
    <property type="entry name" value="REC_hyHK_CKI1_RcsC-like"/>
    <property type="match status" value="1"/>
</dbReference>
<dbReference type="Gene3D" id="1.20.120.160">
    <property type="entry name" value="HPT domain"/>
    <property type="match status" value="1"/>
</dbReference>
<dbReference type="Pfam" id="PF02518">
    <property type="entry name" value="HATPase_c"/>
    <property type="match status" value="1"/>
</dbReference>
<dbReference type="CDD" id="cd16922">
    <property type="entry name" value="HATPase_EvgS-ArcB-TorS-like"/>
    <property type="match status" value="1"/>
</dbReference>
<dbReference type="PROSITE" id="PS50110">
    <property type="entry name" value="RESPONSE_REGULATORY"/>
    <property type="match status" value="1"/>
</dbReference>
<dbReference type="GO" id="GO:0005524">
    <property type="term" value="F:ATP binding"/>
    <property type="evidence" value="ECO:0007669"/>
    <property type="project" value="UniProtKB-KW"/>
</dbReference>